<dbReference type="AlphaFoldDB" id="A0A6N2NGH2"/>
<evidence type="ECO:0000313" key="2">
    <source>
        <dbReference type="EMBL" id="VFU66249.1"/>
    </source>
</evidence>
<evidence type="ECO:0000256" key="1">
    <source>
        <dbReference type="SAM" id="MobiDB-lite"/>
    </source>
</evidence>
<accession>A0A6N2NGH2</accession>
<proteinExistence type="predicted"/>
<reference evidence="2" key="1">
    <citation type="submission" date="2019-03" db="EMBL/GenBank/DDBJ databases">
        <authorList>
            <person name="Mank J."/>
            <person name="Almeida P."/>
        </authorList>
    </citation>
    <scope>NUCLEOTIDE SEQUENCE</scope>
    <source>
        <strain evidence="2">78183</strain>
    </source>
</reference>
<sequence>MIQWQTFPWRALSKVVNHKHYTILHPLLISILALELQRLFRRTLTKMGFKELLITEYFLVPSEPSDIVAGPSYSPSGHSMVKETQSHADHRSVNPFDLPYESDMEQSNMFMDMSSLETALPNANSPSSFLGVTQPWFPQDLAMAYIPAAPQGGLAYIAGQAPNPQLGNVQTQGPVASVGGNPFA</sequence>
<gene>
    <name evidence="2" type="ORF">SVIM_LOCUS513343</name>
</gene>
<protein>
    <submittedName>
        <fullName evidence="2">Uncharacterized protein</fullName>
    </submittedName>
</protein>
<dbReference type="GO" id="GO:0005096">
    <property type="term" value="F:GTPase activator activity"/>
    <property type="evidence" value="ECO:0007669"/>
    <property type="project" value="InterPro"/>
</dbReference>
<feature type="compositionally biased region" description="Basic and acidic residues" evidence="1">
    <location>
        <begin position="80"/>
        <end position="92"/>
    </location>
</feature>
<dbReference type="InterPro" id="IPR044820">
    <property type="entry name" value="AGD14-like"/>
</dbReference>
<organism evidence="2">
    <name type="scientific">Salix viminalis</name>
    <name type="common">Common osier</name>
    <name type="synonym">Basket willow</name>
    <dbReference type="NCBI Taxonomy" id="40686"/>
    <lineage>
        <taxon>Eukaryota</taxon>
        <taxon>Viridiplantae</taxon>
        <taxon>Streptophyta</taxon>
        <taxon>Embryophyta</taxon>
        <taxon>Tracheophyta</taxon>
        <taxon>Spermatophyta</taxon>
        <taxon>Magnoliopsida</taxon>
        <taxon>eudicotyledons</taxon>
        <taxon>Gunneridae</taxon>
        <taxon>Pentapetalae</taxon>
        <taxon>rosids</taxon>
        <taxon>fabids</taxon>
        <taxon>Malpighiales</taxon>
        <taxon>Salicaceae</taxon>
        <taxon>Saliceae</taxon>
        <taxon>Salix</taxon>
    </lineage>
</organism>
<name>A0A6N2NGH2_SALVM</name>
<dbReference type="PANTHER" id="PTHR46085:SF4">
    <property type="entry name" value="ADP-RIBOSYLATION FACTOR GTPASE-ACTIVATING PROTEIN AGD14-RELATED"/>
    <property type="match status" value="1"/>
</dbReference>
<dbReference type="PANTHER" id="PTHR46085">
    <property type="entry name" value="ARFGAP/RECO-RELATED"/>
    <property type="match status" value="1"/>
</dbReference>
<feature type="region of interest" description="Disordered" evidence="1">
    <location>
        <begin position="72"/>
        <end position="92"/>
    </location>
</feature>
<dbReference type="EMBL" id="CAADRP010002340">
    <property type="protein sequence ID" value="VFU66249.1"/>
    <property type="molecule type" value="Genomic_DNA"/>
</dbReference>